<keyword evidence="2" id="KW-1185">Reference proteome</keyword>
<dbReference type="RefSeq" id="WP_090656091.1">
    <property type="nucleotide sequence ID" value="NZ_FOXQ01000002.1"/>
</dbReference>
<organism evidence="1 2">
    <name type="scientific">Parafilimonas terrae</name>
    <dbReference type="NCBI Taxonomy" id="1465490"/>
    <lineage>
        <taxon>Bacteria</taxon>
        <taxon>Pseudomonadati</taxon>
        <taxon>Bacteroidota</taxon>
        <taxon>Chitinophagia</taxon>
        <taxon>Chitinophagales</taxon>
        <taxon>Chitinophagaceae</taxon>
        <taxon>Parafilimonas</taxon>
    </lineage>
</organism>
<evidence type="ECO:0000313" key="2">
    <source>
        <dbReference type="Proteomes" id="UP000199031"/>
    </source>
</evidence>
<dbReference type="AlphaFoldDB" id="A0A1I5TTU4"/>
<sequence>MDTTKVEPKFTGFTSAGKFDNIIAVTEQNSDEWSSYYFTKQGRIIGRDSLYIFDNGADCESEGFIRFRDQKTGKAGMFNKNGDIVIPAIYNDLSRVRNGMVAALKGVEKKYWEGGEHYSWVGGQEFLIDTNNNILIEDFKLNNNLNFFSLEKTKAPPSDTTRKSFLAIDGSYYSFVDFEKEFSQWIKKELLTNLTIERLIANSCDTITWETPNGWRSANKEKLITGNFTILKNGLLEILQPQTGYFISSDGLNPFMFKGDEFEKYFNNCGEPKDWIYPAMSIIISHKNKKSFTQNHYEFLRTGNGYKLMCLVIRNGKMK</sequence>
<protein>
    <recommendedName>
        <fullName evidence="3">WG containing repeat-containing protein</fullName>
    </recommendedName>
</protein>
<name>A0A1I5TTU4_9BACT</name>
<dbReference type="OrthoDB" id="697275at2"/>
<evidence type="ECO:0000313" key="1">
    <source>
        <dbReference type="EMBL" id="SFP86469.1"/>
    </source>
</evidence>
<accession>A0A1I5TTU4</accession>
<evidence type="ECO:0008006" key="3">
    <source>
        <dbReference type="Google" id="ProtNLM"/>
    </source>
</evidence>
<dbReference type="Proteomes" id="UP000199031">
    <property type="component" value="Unassembled WGS sequence"/>
</dbReference>
<reference evidence="1 2" key="1">
    <citation type="submission" date="2016-10" db="EMBL/GenBank/DDBJ databases">
        <authorList>
            <person name="de Groot N.N."/>
        </authorList>
    </citation>
    <scope>NUCLEOTIDE SEQUENCE [LARGE SCALE GENOMIC DNA]</scope>
    <source>
        <strain evidence="1 2">DSM 28286</strain>
    </source>
</reference>
<gene>
    <name evidence="1" type="ORF">SAMN05444277_102302</name>
</gene>
<proteinExistence type="predicted"/>
<dbReference type="EMBL" id="FOXQ01000002">
    <property type="protein sequence ID" value="SFP86469.1"/>
    <property type="molecule type" value="Genomic_DNA"/>
</dbReference>